<name>A0A0P6Y179_9CHLR</name>
<dbReference type="PANTHER" id="PTHR43156:SF2">
    <property type="entry name" value="STAGE II SPORULATION PROTEIN E"/>
    <property type="match status" value="1"/>
</dbReference>
<gene>
    <name evidence="5" type="ORF">SE15_11150</name>
</gene>
<dbReference type="Pfam" id="PF08448">
    <property type="entry name" value="PAS_4"/>
    <property type="match status" value="1"/>
</dbReference>
<comment type="caution">
    <text evidence="5">The sequence shown here is derived from an EMBL/GenBank/DDBJ whole genome shotgun (WGS) entry which is preliminary data.</text>
</comment>
<dbReference type="Gene3D" id="3.30.450.20">
    <property type="entry name" value="PAS domain"/>
    <property type="match status" value="1"/>
</dbReference>
<accession>A0A0P6Y179</accession>
<dbReference type="Gene3D" id="3.30.450.40">
    <property type="match status" value="5"/>
</dbReference>
<dbReference type="PROSITE" id="PS50113">
    <property type="entry name" value="PAC"/>
    <property type="match status" value="1"/>
</dbReference>
<dbReference type="SUPFAM" id="SSF55785">
    <property type="entry name" value="PYP-like sensor domain (PAS domain)"/>
    <property type="match status" value="1"/>
</dbReference>
<evidence type="ECO:0000256" key="2">
    <source>
        <dbReference type="SAM" id="MobiDB-lite"/>
    </source>
</evidence>
<keyword evidence="1" id="KW-0378">Hydrolase</keyword>
<feature type="region of interest" description="Disordered" evidence="2">
    <location>
        <begin position="872"/>
        <end position="906"/>
    </location>
</feature>
<proteinExistence type="predicted"/>
<feature type="compositionally biased region" description="Basic and acidic residues" evidence="2">
    <location>
        <begin position="897"/>
        <end position="906"/>
    </location>
</feature>
<feature type="domain" description="PAC" evidence="4">
    <location>
        <begin position="439"/>
        <end position="497"/>
    </location>
</feature>
<dbReference type="AlphaFoldDB" id="A0A0P6Y179"/>
<evidence type="ECO:0000259" key="3">
    <source>
        <dbReference type="PROSITE" id="PS50112"/>
    </source>
</evidence>
<evidence type="ECO:0000256" key="1">
    <source>
        <dbReference type="ARBA" id="ARBA00022801"/>
    </source>
</evidence>
<dbReference type="PROSITE" id="PS50112">
    <property type="entry name" value="PAS"/>
    <property type="match status" value="1"/>
</dbReference>
<dbReference type="Pfam" id="PF01590">
    <property type="entry name" value="GAF"/>
    <property type="match status" value="1"/>
</dbReference>
<dbReference type="CDD" id="cd00130">
    <property type="entry name" value="PAS"/>
    <property type="match status" value="1"/>
</dbReference>
<dbReference type="InterPro" id="IPR029016">
    <property type="entry name" value="GAF-like_dom_sf"/>
</dbReference>
<dbReference type="OrthoDB" id="137028at2"/>
<protein>
    <recommendedName>
        <fullName evidence="7">GAF domain-containing protein</fullName>
    </recommendedName>
</protein>
<dbReference type="InterPro" id="IPR003018">
    <property type="entry name" value="GAF"/>
</dbReference>
<evidence type="ECO:0000259" key="4">
    <source>
        <dbReference type="PROSITE" id="PS50113"/>
    </source>
</evidence>
<dbReference type="SMART" id="SM00065">
    <property type="entry name" value="GAF"/>
    <property type="match status" value="4"/>
</dbReference>
<evidence type="ECO:0000313" key="6">
    <source>
        <dbReference type="Proteomes" id="UP000050544"/>
    </source>
</evidence>
<dbReference type="RefSeq" id="WP_054522176.1">
    <property type="nucleotide sequence ID" value="NZ_LGKO01000005.1"/>
</dbReference>
<dbReference type="InterPro" id="IPR052016">
    <property type="entry name" value="Bact_Sigma-Reg"/>
</dbReference>
<dbReference type="Pfam" id="PF13185">
    <property type="entry name" value="GAF_2"/>
    <property type="match status" value="3"/>
</dbReference>
<dbReference type="PANTHER" id="PTHR43156">
    <property type="entry name" value="STAGE II SPORULATION PROTEIN E-RELATED"/>
    <property type="match status" value="1"/>
</dbReference>
<dbReference type="EMBL" id="LGKO01000005">
    <property type="protein sequence ID" value="KPL82648.1"/>
    <property type="molecule type" value="Genomic_DNA"/>
</dbReference>
<feature type="domain" description="PAS" evidence="3">
    <location>
        <begin position="371"/>
        <end position="407"/>
    </location>
</feature>
<evidence type="ECO:0000313" key="5">
    <source>
        <dbReference type="EMBL" id="KPL82648.1"/>
    </source>
</evidence>
<dbReference type="SUPFAM" id="SSF55781">
    <property type="entry name" value="GAF domain-like"/>
    <property type="match status" value="5"/>
</dbReference>
<organism evidence="5 6">
    <name type="scientific">Thermanaerothrix daxensis</name>
    <dbReference type="NCBI Taxonomy" id="869279"/>
    <lineage>
        <taxon>Bacteria</taxon>
        <taxon>Bacillati</taxon>
        <taxon>Chloroflexota</taxon>
        <taxon>Anaerolineae</taxon>
        <taxon>Anaerolineales</taxon>
        <taxon>Anaerolineaceae</taxon>
        <taxon>Thermanaerothrix</taxon>
    </lineage>
</organism>
<dbReference type="InterPro" id="IPR035965">
    <property type="entry name" value="PAS-like_dom_sf"/>
</dbReference>
<dbReference type="InterPro" id="IPR000700">
    <property type="entry name" value="PAS-assoc_C"/>
</dbReference>
<keyword evidence="6" id="KW-1185">Reference proteome</keyword>
<dbReference type="InterPro" id="IPR013656">
    <property type="entry name" value="PAS_4"/>
</dbReference>
<sequence length="906" mass="100744">MSGESTLEETLHTPLPYTQVISEVARIIAVVNHCEELLSSAVHKIAQGLNIPHVAVYVLETNETSVALRAIQTPAPNTFPLHQVHVPIHSDTLFGWAIANQRPYYIPHLEADNPHRQMDHIWNDAQSILVIPLIAGAQVYGVLDVQSGQKNAFPPALYNVLCTLADQLALSFLIHPPEQPRQPRTPKPQKIEVTESLYTLAEAFLKTCFPTLTSPSNFYAALTNFIHDHFGSDLSFALALLDSDQQVITFPALFENGQPLRVDPLPLGEGLTSYIITHKHPLLITHDVEETARTLGVRLIGTPAKSWLGVPVLWGDEALGALILQDLHHEARFDENTKHTLEGVAPLVAWAIQTHRLQLEVEEGQRHAEQEHILLTTLLESLPERIAIKDAEGRFLYANQALLRHYGVDSLAQITGKTDIDLGGEMGSLDLAQDLEVIQSGEARVNTPNYYFSLQGENVWELVSRIPIPTPDGKSARLIRIAQDISEYIRTEQLAQRRAEQLLASAEIAREAISARDIDLMLRNATNQIRERLGYYHASIFLLDSLGRYAILQEASGEIGQIMKQSGHQLAVGSRSLVGQATALGRTIVANNVQGNPDYYPNPLLPETRSEIVVPLRVGDRLLGALDVQSRSYDAFQPEDVQILETLASLLAIALDNALLYTRTQQNLNQQRLFYQIISEASGSLVVEEIIEKSLRGLHEALPAERLAIFLLNREQVLELKAHAGYETDVLSRVFWQLGEEIPGWVAANRQPLRISEFTPEGKFQPLASGARSALALPIGYQNEILGVLCIESERPAAFDERDQEMFATFATNLAAVLTNARLVRQIQVQAERQRHLYEITSKIRTLTDVGNILQTSAIEIGRALGAQRVNIRITPPSPPSDPFRSRSLLNESPTDNDGHERREEL</sequence>
<dbReference type="Proteomes" id="UP000050544">
    <property type="component" value="Unassembled WGS sequence"/>
</dbReference>
<dbReference type="STRING" id="869279.SE15_11150"/>
<dbReference type="InterPro" id="IPR000014">
    <property type="entry name" value="PAS"/>
</dbReference>
<reference evidence="5 6" key="1">
    <citation type="submission" date="2015-07" db="EMBL/GenBank/DDBJ databases">
        <title>Whole genome sequence of Thermanaerothrix daxensis DSM 23592.</title>
        <authorList>
            <person name="Hemp J."/>
            <person name="Ward L.M."/>
            <person name="Pace L.A."/>
            <person name="Fischer W.W."/>
        </authorList>
    </citation>
    <scope>NUCLEOTIDE SEQUENCE [LARGE SCALE GENOMIC DNA]</scope>
    <source>
        <strain evidence="5 6">GNS-1</strain>
    </source>
</reference>
<dbReference type="GO" id="GO:0016791">
    <property type="term" value="F:phosphatase activity"/>
    <property type="evidence" value="ECO:0007669"/>
    <property type="project" value="TreeGrafter"/>
</dbReference>
<dbReference type="NCBIfam" id="TIGR00229">
    <property type="entry name" value="sensory_box"/>
    <property type="match status" value="1"/>
</dbReference>
<evidence type="ECO:0008006" key="7">
    <source>
        <dbReference type="Google" id="ProtNLM"/>
    </source>
</evidence>